<organism evidence="1 2">
    <name type="scientific">Candidatus Uhrbacteria bacterium GW2011_GWF2_41_16</name>
    <dbReference type="NCBI Taxonomy" id="1618997"/>
    <lineage>
        <taxon>Bacteria</taxon>
        <taxon>Candidatus Uhriibacteriota</taxon>
    </lineage>
</organism>
<comment type="caution">
    <text evidence="1">The sequence shown here is derived from an EMBL/GenBank/DDBJ whole genome shotgun (WGS) entry which is preliminary data.</text>
</comment>
<reference evidence="1 2" key="1">
    <citation type="journal article" date="2015" name="Nature">
        <title>rRNA introns, odd ribosomes, and small enigmatic genomes across a large radiation of phyla.</title>
        <authorList>
            <person name="Brown C.T."/>
            <person name="Hug L.A."/>
            <person name="Thomas B.C."/>
            <person name="Sharon I."/>
            <person name="Castelle C.J."/>
            <person name="Singh A."/>
            <person name="Wilkins M.J."/>
            <person name="Williams K.H."/>
            <person name="Banfield J.F."/>
        </authorList>
    </citation>
    <scope>NUCLEOTIDE SEQUENCE [LARGE SCALE GENOMIC DNA]</scope>
</reference>
<dbReference type="EMBL" id="LCAU01000013">
    <property type="protein sequence ID" value="KKR97532.1"/>
    <property type="molecule type" value="Genomic_DNA"/>
</dbReference>
<dbReference type="Proteomes" id="UP000034746">
    <property type="component" value="Unassembled WGS sequence"/>
</dbReference>
<evidence type="ECO:0008006" key="3">
    <source>
        <dbReference type="Google" id="ProtNLM"/>
    </source>
</evidence>
<protein>
    <recommendedName>
        <fullName evidence="3">Phosphoesterase, DHHA1</fullName>
    </recommendedName>
</protein>
<accession>A0A0G0YB48</accession>
<dbReference type="AlphaFoldDB" id="A0A0G0YB48"/>
<evidence type="ECO:0000313" key="2">
    <source>
        <dbReference type="Proteomes" id="UP000034746"/>
    </source>
</evidence>
<gene>
    <name evidence="1" type="ORF">UU48_C0013G0022</name>
</gene>
<evidence type="ECO:0000313" key="1">
    <source>
        <dbReference type="EMBL" id="KKR97532.1"/>
    </source>
</evidence>
<name>A0A0G0YB48_9BACT</name>
<sequence length="300" mass="34994">MFCYTFFHMSTKDTVLIIPPNDPEAVMIFMLAKAMGLSVIESLQPHGASLDKEKNMGKKIRSGGWKNIVIVEMPGPRTESQLRRMGVEVVIIDHHHYDHLDRAHDPKTKKLLPSSLEQFLKRFRIDDKKMCRLGFEPKFVRGIGIMDRGFVWALREEGYKESDMYRVLAYRQELMRPYLNQKTEAQKERITKEVWKQRTEWNGFTIVIGRGKTELRPRLSLLIALKVKKPIPLILFERGRGLVYVQESPYALALFRKFGGFTFGMDRNWGYQNTPGVSKVTLVDIKRFLKKEIEKKAKKT</sequence>
<proteinExistence type="predicted"/>